<dbReference type="Gene3D" id="2.60.34.30">
    <property type="entry name" value="Competence, DNA-entry nuclease inhibitor, ComJ"/>
    <property type="match status" value="1"/>
</dbReference>
<dbReference type="EMBL" id="FMIK01000040">
    <property type="protein sequence ID" value="SCL98744.1"/>
    <property type="molecule type" value="Genomic_DNA"/>
</dbReference>
<reference evidence="1 2" key="1">
    <citation type="submission" date="2016-08" db="EMBL/GenBank/DDBJ databases">
        <authorList>
            <person name="Loux V."/>
            <person name="Rue O."/>
        </authorList>
    </citation>
    <scope>NUCLEOTIDE SEQUENCE [LARGE SCALE GENOMIC DNA]</scope>
    <source>
        <strain evidence="1 2">AFSSA_08CEB44bac</strain>
    </source>
</reference>
<gene>
    <name evidence="1" type="ORF">BCB44BAC_03055</name>
</gene>
<sequence>MELTISYAQLIVMNYDGPPPDIEWTDEAFERRYVQVDDAVIFEAISDYTCEVAGYVGQHREREGIVRKVSVPFVVKDEGVFVKSILSNTVHIDVPKGNYMLVLQVIPLEESRDDELYRVRYELYFESEE</sequence>
<proteinExistence type="predicted"/>
<protein>
    <submittedName>
        <fullName evidence="1">Competence protein J</fullName>
    </submittedName>
</protein>
<evidence type="ECO:0000313" key="2">
    <source>
        <dbReference type="Proteomes" id="UP000242164"/>
    </source>
</evidence>
<dbReference type="Pfam" id="PF11033">
    <property type="entry name" value="ComJ"/>
    <property type="match status" value="1"/>
</dbReference>
<dbReference type="GeneID" id="33897960"/>
<comment type="caution">
    <text evidence="1">The sequence shown here is derived from an EMBL/GenBank/DDBJ whole genome shotgun (WGS) entry which is preliminary data.</text>
</comment>
<evidence type="ECO:0000313" key="1">
    <source>
        <dbReference type="EMBL" id="SCL98744.1"/>
    </source>
</evidence>
<dbReference type="AlphaFoldDB" id="A0AAX2CJR2"/>
<dbReference type="InterPro" id="IPR020354">
    <property type="entry name" value="Competence_nuclease_inhibitor"/>
</dbReference>
<dbReference type="Proteomes" id="UP000242164">
    <property type="component" value="Unassembled WGS sequence"/>
</dbReference>
<dbReference type="InterPro" id="IPR038691">
    <property type="entry name" value="ComJ_sf"/>
</dbReference>
<dbReference type="RefSeq" id="WP_012095164.1">
    <property type="nucleotide sequence ID" value="NZ_CP024096.1"/>
</dbReference>
<organism evidence="1 2">
    <name type="scientific">Bacillus cytotoxicus</name>
    <dbReference type="NCBI Taxonomy" id="580165"/>
    <lineage>
        <taxon>Bacteria</taxon>
        <taxon>Bacillati</taxon>
        <taxon>Bacillota</taxon>
        <taxon>Bacilli</taxon>
        <taxon>Bacillales</taxon>
        <taxon>Bacillaceae</taxon>
        <taxon>Bacillus</taxon>
        <taxon>Bacillus cereus group</taxon>
    </lineage>
</organism>
<name>A0AAX2CJR2_9BACI</name>
<accession>A0AAX2CJR2</accession>